<dbReference type="PANTHER" id="PTHR42852">
    <property type="entry name" value="THIOL:DISULFIDE INTERCHANGE PROTEIN DSBE"/>
    <property type="match status" value="1"/>
</dbReference>
<comment type="subcellular location">
    <subcellularLocation>
        <location evidence="1">Cell envelope</location>
    </subcellularLocation>
</comment>
<dbReference type="InterPro" id="IPR050553">
    <property type="entry name" value="Thioredoxin_ResA/DsbE_sf"/>
</dbReference>
<keyword evidence="8" id="KW-1185">Reference proteome</keyword>
<feature type="signal peptide" evidence="5">
    <location>
        <begin position="1"/>
        <end position="20"/>
    </location>
</feature>
<dbReference type="Gene3D" id="3.40.30.10">
    <property type="entry name" value="Glutaredoxin"/>
    <property type="match status" value="1"/>
</dbReference>
<dbReference type="InterPro" id="IPR025380">
    <property type="entry name" value="DUF4369"/>
</dbReference>
<dbReference type="PROSITE" id="PS51352">
    <property type="entry name" value="THIOREDOXIN_2"/>
    <property type="match status" value="1"/>
</dbReference>
<proteinExistence type="predicted"/>
<protein>
    <submittedName>
        <fullName evidence="7">Redoxin domain-containing protein</fullName>
    </submittedName>
</protein>
<evidence type="ECO:0000256" key="4">
    <source>
        <dbReference type="ARBA" id="ARBA00023284"/>
    </source>
</evidence>
<feature type="chain" id="PRO_5045576960" evidence="5">
    <location>
        <begin position="21"/>
        <end position="374"/>
    </location>
</feature>
<dbReference type="EMBL" id="JBHUPD010000001">
    <property type="protein sequence ID" value="MFD2871696.1"/>
    <property type="molecule type" value="Genomic_DNA"/>
</dbReference>
<name>A0ABW5YA74_9SPHI</name>
<dbReference type="Pfam" id="PF14289">
    <property type="entry name" value="DUF4369"/>
    <property type="match status" value="1"/>
</dbReference>
<evidence type="ECO:0000259" key="6">
    <source>
        <dbReference type="PROSITE" id="PS51352"/>
    </source>
</evidence>
<dbReference type="SUPFAM" id="SSF52833">
    <property type="entry name" value="Thioredoxin-like"/>
    <property type="match status" value="1"/>
</dbReference>
<comment type="caution">
    <text evidence="7">The sequence shown here is derived from an EMBL/GenBank/DDBJ whole genome shotgun (WGS) entry which is preliminary data.</text>
</comment>
<dbReference type="PANTHER" id="PTHR42852:SF6">
    <property type="entry name" value="THIOL:DISULFIDE INTERCHANGE PROTEIN DSBE"/>
    <property type="match status" value="1"/>
</dbReference>
<evidence type="ECO:0000256" key="2">
    <source>
        <dbReference type="ARBA" id="ARBA00022748"/>
    </source>
</evidence>
<evidence type="ECO:0000256" key="1">
    <source>
        <dbReference type="ARBA" id="ARBA00004196"/>
    </source>
</evidence>
<dbReference type="InterPro" id="IPR013766">
    <property type="entry name" value="Thioredoxin_domain"/>
</dbReference>
<dbReference type="RefSeq" id="WP_377182631.1">
    <property type="nucleotide sequence ID" value="NZ_JBHUPD010000001.1"/>
</dbReference>
<feature type="domain" description="Thioredoxin" evidence="6">
    <location>
        <begin position="236"/>
        <end position="374"/>
    </location>
</feature>
<sequence length="374" mass="41599">MKNSLTVIGLFTLLTLTAFAQRQKTAGFTLAGFLAPHASGKVFIYYEKNAVSYVDSANVIAGKFKLSGTLAAPAFAWLSFQPADTTIRKRNIVGLFLEPGQMRLSSTDTLKDVTITGSKSDHDFVPIRKALKVYAAKSSQLNQEARAYQSANDTMGLNLVVSKMRELAKELKNGTYRKFVKEHPASPVALYALNQVAGSDLDPDDIEPLFKRLTPQVRHSRAGEDLAEKIRIAKATIIGHSITDFAQADTSGKLVRLSSFKGKYVLIDFWASWCEPCRAENPSLVKSFETFKYKGFTVLSVSLDKSRASWLKAIRDDNLQWTHVSDLNFWDNAVAKKFNIRYIPQNILINPSGKVIARNLQGKELTKKLADILK</sequence>
<evidence type="ECO:0000256" key="5">
    <source>
        <dbReference type="SAM" id="SignalP"/>
    </source>
</evidence>
<dbReference type="InterPro" id="IPR017937">
    <property type="entry name" value="Thioredoxin_CS"/>
</dbReference>
<dbReference type="PROSITE" id="PS00194">
    <property type="entry name" value="THIOREDOXIN_1"/>
    <property type="match status" value="1"/>
</dbReference>
<reference evidence="8" key="1">
    <citation type="journal article" date="2019" name="Int. J. Syst. Evol. Microbiol.">
        <title>The Global Catalogue of Microorganisms (GCM) 10K type strain sequencing project: providing services to taxonomists for standard genome sequencing and annotation.</title>
        <authorList>
            <consortium name="The Broad Institute Genomics Platform"/>
            <consortium name="The Broad Institute Genome Sequencing Center for Infectious Disease"/>
            <person name="Wu L."/>
            <person name="Ma J."/>
        </authorList>
    </citation>
    <scope>NUCLEOTIDE SEQUENCE [LARGE SCALE GENOMIC DNA]</scope>
    <source>
        <strain evidence="8">KCTC 22437</strain>
    </source>
</reference>
<keyword evidence="4" id="KW-0676">Redox-active center</keyword>
<dbReference type="InterPro" id="IPR000866">
    <property type="entry name" value="AhpC/TSA"/>
</dbReference>
<keyword evidence="3" id="KW-1015">Disulfide bond</keyword>
<dbReference type="Pfam" id="PF00578">
    <property type="entry name" value="AhpC-TSA"/>
    <property type="match status" value="1"/>
</dbReference>
<organism evidence="7 8">
    <name type="scientific">Mucilaginibacter ximonensis</name>
    <dbReference type="NCBI Taxonomy" id="538021"/>
    <lineage>
        <taxon>Bacteria</taxon>
        <taxon>Pseudomonadati</taxon>
        <taxon>Bacteroidota</taxon>
        <taxon>Sphingobacteriia</taxon>
        <taxon>Sphingobacteriales</taxon>
        <taxon>Sphingobacteriaceae</taxon>
        <taxon>Mucilaginibacter</taxon>
    </lineage>
</organism>
<keyword evidence="5" id="KW-0732">Signal</keyword>
<dbReference type="CDD" id="cd02966">
    <property type="entry name" value="TlpA_like_family"/>
    <property type="match status" value="1"/>
</dbReference>
<gene>
    <name evidence="7" type="ORF">ACFS5N_04400</name>
</gene>
<evidence type="ECO:0000256" key="3">
    <source>
        <dbReference type="ARBA" id="ARBA00023157"/>
    </source>
</evidence>
<dbReference type="InterPro" id="IPR036249">
    <property type="entry name" value="Thioredoxin-like_sf"/>
</dbReference>
<evidence type="ECO:0000313" key="8">
    <source>
        <dbReference type="Proteomes" id="UP001597557"/>
    </source>
</evidence>
<evidence type="ECO:0000313" key="7">
    <source>
        <dbReference type="EMBL" id="MFD2871696.1"/>
    </source>
</evidence>
<accession>A0ABW5YA74</accession>
<dbReference type="Proteomes" id="UP001597557">
    <property type="component" value="Unassembled WGS sequence"/>
</dbReference>
<keyword evidence="2" id="KW-0201">Cytochrome c-type biogenesis</keyword>